<evidence type="ECO:0000256" key="6">
    <source>
        <dbReference type="SAM" id="Phobius"/>
    </source>
</evidence>
<keyword evidence="3 6" id="KW-0812">Transmembrane</keyword>
<name>A0A8A7KE60_9FIRM</name>
<dbReference type="Pfam" id="PF01384">
    <property type="entry name" value="PHO4"/>
    <property type="match status" value="1"/>
</dbReference>
<feature type="transmembrane region" description="Helical" evidence="6">
    <location>
        <begin position="173"/>
        <end position="194"/>
    </location>
</feature>
<feature type="transmembrane region" description="Helical" evidence="6">
    <location>
        <begin position="310"/>
        <end position="332"/>
    </location>
</feature>
<keyword evidence="2" id="KW-0813">Transport</keyword>
<gene>
    <name evidence="7" type="ORF">GM661_17945</name>
</gene>
<accession>A0A8A7KE60</accession>
<evidence type="ECO:0000256" key="1">
    <source>
        <dbReference type="ARBA" id="ARBA00004141"/>
    </source>
</evidence>
<feature type="transmembrane region" description="Helical" evidence="6">
    <location>
        <begin position="73"/>
        <end position="97"/>
    </location>
</feature>
<keyword evidence="5 6" id="KW-0472">Membrane</keyword>
<dbReference type="InterPro" id="IPR001204">
    <property type="entry name" value="Phos_transporter"/>
</dbReference>
<keyword evidence="8" id="KW-1185">Reference proteome</keyword>
<sequence>MIHVILIPLFAAVFLAINMGGSCVAAAFSSSYGANLIRKDLIPGLFGGFVLLGALFSGGKVNRTIGGGIVAEAHFTIAITTIMLLSIALSILLANLLRVPQSTSQSTVFALMGMGTYLADINTRKLILEIVPAWFYLPVLSFLFTFILGRFIYKPISDKKIVNFATIRKHPLIKYSVILSSCYVAYAIGANNVANASGPIFSLLNNIIDAANMQILIIIMAVLIIASWFGIGASIFSSRVLETTGKKIINFGPLGALSISVVTGSLLIFASVYGGIPAALAQLNVGAILGLGVYKEGFRNTFNKKTVKKIFVVWVIAPVMAFIIAYLLMSIYGMM</sequence>
<feature type="transmembrane region" description="Helical" evidence="6">
    <location>
        <begin position="279"/>
        <end position="298"/>
    </location>
</feature>
<dbReference type="Proteomes" id="UP000665020">
    <property type="component" value="Chromosome"/>
</dbReference>
<evidence type="ECO:0000313" key="7">
    <source>
        <dbReference type="EMBL" id="QTL99701.1"/>
    </source>
</evidence>
<dbReference type="GO" id="GO:0016020">
    <property type="term" value="C:membrane"/>
    <property type="evidence" value="ECO:0007669"/>
    <property type="project" value="UniProtKB-SubCell"/>
</dbReference>
<evidence type="ECO:0000256" key="2">
    <source>
        <dbReference type="ARBA" id="ARBA00022448"/>
    </source>
</evidence>
<evidence type="ECO:0000256" key="3">
    <source>
        <dbReference type="ARBA" id="ARBA00022692"/>
    </source>
</evidence>
<proteinExistence type="predicted"/>
<comment type="subcellular location">
    <subcellularLocation>
        <location evidence="1">Membrane</location>
        <topology evidence="1">Multi-pass membrane protein</topology>
    </subcellularLocation>
</comment>
<reference evidence="7" key="1">
    <citation type="submission" date="2019-12" db="EMBL/GenBank/DDBJ databases">
        <authorList>
            <person name="zhang j."/>
            <person name="sun C.M."/>
        </authorList>
    </citation>
    <scope>NUCLEOTIDE SEQUENCE</scope>
    <source>
        <strain evidence="7">NS-1</strain>
    </source>
</reference>
<organism evidence="7 8">
    <name type="scientific">Iocasia fonsfrigidae</name>
    <dbReference type="NCBI Taxonomy" id="2682810"/>
    <lineage>
        <taxon>Bacteria</taxon>
        <taxon>Bacillati</taxon>
        <taxon>Bacillota</taxon>
        <taxon>Clostridia</taxon>
        <taxon>Halanaerobiales</taxon>
        <taxon>Halanaerobiaceae</taxon>
        <taxon>Iocasia</taxon>
    </lineage>
</organism>
<dbReference type="GO" id="GO:0035435">
    <property type="term" value="P:phosphate ion transmembrane transport"/>
    <property type="evidence" value="ECO:0007669"/>
    <property type="project" value="TreeGrafter"/>
</dbReference>
<feature type="transmembrane region" description="Helical" evidence="6">
    <location>
        <begin position="248"/>
        <end position="273"/>
    </location>
</feature>
<evidence type="ECO:0000256" key="5">
    <source>
        <dbReference type="ARBA" id="ARBA00023136"/>
    </source>
</evidence>
<dbReference type="KEGG" id="ifn:GM661_17945"/>
<dbReference type="EMBL" id="CP046640">
    <property type="protein sequence ID" value="QTL99701.1"/>
    <property type="molecule type" value="Genomic_DNA"/>
</dbReference>
<dbReference type="PANTHER" id="PTHR11101">
    <property type="entry name" value="PHOSPHATE TRANSPORTER"/>
    <property type="match status" value="1"/>
</dbReference>
<dbReference type="GO" id="GO:0005315">
    <property type="term" value="F:phosphate transmembrane transporter activity"/>
    <property type="evidence" value="ECO:0007669"/>
    <property type="project" value="InterPro"/>
</dbReference>
<protein>
    <submittedName>
        <fullName evidence="7">Inorganic phosphate transporter</fullName>
    </submittedName>
</protein>
<keyword evidence="4 6" id="KW-1133">Transmembrane helix</keyword>
<evidence type="ECO:0000313" key="8">
    <source>
        <dbReference type="Proteomes" id="UP000665020"/>
    </source>
</evidence>
<evidence type="ECO:0000256" key="4">
    <source>
        <dbReference type="ARBA" id="ARBA00022989"/>
    </source>
</evidence>
<feature type="transmembrane region" description="Helical" evidence="6">
    <location>
        <begin position="133"/>
        <end position="153"/>
    </location>
</feature>
<dbReference type="PANTHER" id="PTHR11101:SF80">
    <property type="entry name" value="PHOSPHATE TRANSPORTER"/>
    <property type="match status" value="1"/>
</dbReference>
<dbReference type="AlphaFoldDB" id="A0A8A7KE60"/>
<dbReference type="RefSeq" id="WP_230868028.1">
    <property type="nucleotide sequence ID" value="NZ_CP046640.1"/>
</dbReference>
<feature type="transmembrane region" description="Helical" evidence="6">
    <location>
        <begin position="214"/>
        <end position="236"/>
    </location>
</feature>
<feature type="transmembrane region" description="Helical" evidence="6">
    <location>
        <begin position="41"/>
        <end position="61"/>
    </location>
</feature>